<feature type="compositionally biased region" description="Low complexity" evidence="1">
    <location>
        <begin position="13"/>
        <end position="31"/>
    </location>
</feature>
<name>A0A8H8A2J2_9FUNG</name>
<dbReference type="AlphaFoldDB" id="A0A8H8A2J2"/>
<proteinExistence type="predicted"/>
<dbReference type="Proteomes" id="UP000673691">
    <property type="component" value="Unassembled WGS sequence"/>
</dbReference>
<organism evidence="2 3">
    <name type="scientific">Olpidium bornovanus</name>
    <dbReference type="NCBI Taxonomy" id="278681"/>
    <lineage>
        <taxon>Eukaryota</taxon>
        <taxon>Fungi</taxon>
        <taxon>Fungi incertae sedis</taxon>
        <taxon>Olpidiomycota</taxon>
        <taxon>Olpidiomycotina</taxon>
        <taxon>Olpidiomycetes</taxon>
        <taxon>Olpidiales</taxon>
        <taxon>Olpidiaceae</taxon>
        <taxon>Olpidium</taxon>
    </lineage>
</organism>
<feature type="region of interest" description="Disordered" evidence="1">
    <location>
        <begin position="1"/>
        <end position="31"/>
    </location>
</feature>
<protein>
    <submittedName>
        <fullName evidence="2">Uncharacterized protein</fullName>
    </submittedName>
</protein>
<sequence>MTATPPHPASPVQGQQQQQQQAGRNSAAAELSSESVAQLTAVLTALGVNDNLARSHAEHELNTAWVAGRPDELLLGLVLICKLATAALGTGEVSWTERSAQVGLHLAPNATNTRTVYPRPNGLRSTVVRLPRRRDRGTFNLCPASEYGVFWSFHNSSGNLRLCWLGDWPSKPLLRLTRRKIRLRFGNRQAPKRGTSSKMSFLLLC</sequence>
<evidence type="ECO:0000313" key="2">
    <source>
        <dbReference type="EMBL" id="KAG5463756.1"/>
    </source>
</evidence>
<keyword evidence="3" id="KW-1185">Reference proteome</keyword>
<dbReference type="EMBL" id="JAEFCI010000117">
    <property type="protein sequence ID" value="KAG5463756.1"/>
    <property type="molecule type" value="Genomic_DNA"/>
</dbReference>
<dbReference type="OrthoDB" id="543373at2759"/>
<evidence type="ECO:0000313" key="3">
    <source>
        <dbReference type="Proteomes" id="UP000673691"/>
    </source>
</evidence>
<accession>A0A8H8A2J2</accession>
<evidence type="ECO:0000256" key="1">
    <source>
        <dbReference type="SAM" id="MobiDB-lite"/>
    </source>
</evidence>
<comment type="caution">
    <text evidence="2">The sequence shown here is derived from an EMBL/GenBank/DDBJ whole genome shotgun (WGS) entry which is preliminary data.</text>
</comment>
<gene>
    <name evidence="2" type="ORF">BJ554DRAFT_2087</name>
</gene>
<reference evidence="2 3" key="1">
    <citation type="journal article" name="Sci. Rep.">
        <title>Genome-scale phylogenetic analyses confirm Olpidium as the closest living zoosporic fungus to the non-flagellated, terrestrial fungi.</title>
        <authorList>
            <person name="Chang Y."/>
            <person name="Rochon D."/>
            <person name="Sekimoto S."/>
            <person name="Wang Y."/>
            <person name="Chovatia M."/>
            <person name="Sandor L."/>
            <person name="Salamov A."/>
            <person name="Grigoriev I.V."/>
            <person name="Stajich J.E."/>
            <person name="Spatafora J.W."/>
        </authorList>
    </citation>
    <scope>NUCLEOTIDE SEQUENCE [LARGE SCALE GENOMIC DNA]</scope>
    <source>
        <strain evidence="2">S191</strain>
    </source>
</reference>